<evidence type="ECO:0000313" key="3">
    <source>
        <dbReference type="EMBL" id="CAH0380203.1"/>
    </source>
</evidence>
<evidence type="ECO:0000256" key="1">
    <source>
        <dbReference type="SAM" id="MobiDB-lite"/>
    </source>
</evidence>
<accession>A0A8J2X407</accession>
<proteinExistence type="predicted"/>
<reference evidence="3" key="1">
    <citation type="submission" date="2021-11" db="EMBL/GenBank/DDBJ databases">
        <authorList>
            <consortium name="Genoscope - CEA"/>
            <person name="William W."/>
        </authorList>
    </citation>
    <scope>NUCLEOTIDE SEQUENCE</scope>
</reference>
<feature type="region of interest" description="Disordered" evidence="1">
    <location>
        <begin position="128"/>
        <end position="158"/>
    </location>
</feature>
<organism evidence="3 4">
    <name type="scientific">Pelagomonas calceolata</name>
    <dbReference type="NCBI Taxonomy" id="35677"/>
    <lineage>
        <taxon>Eukaryota</taxon>
        <taxon>Sar</taxon>
        <taxon>Stramenopiles</taxon>
        <taxon>Ochrophyta</taxon>
        <taxon>Pelagophyceae</taxon>
        <taxon>Pelagomonadales</taxon>
        <taxon>Pelagomonadaceae</taxon>
        <taxon>Pelagomonas</taxon>
    </lineage>
</organism>
<gene>
    <name evidence="3" type="ORF">PECAL_6P18460</name>
</gene>
<name>A0A8J2X407_9STRA</name>
<keyword evidence="4" id="KW-1185">Reference proteome</keyword>
<comment type="caution">
    <text evidence="3">The sequence shown here is derived from an EMBL/GenBank/DDBJ whole genome shotgun (WGS) entry which is preliminary data.</text>
</comment>
<protein>
    <submittedName>
        <fullName evidence="3">Uncharacterized protein</fullName>
    </submittedName>
</protein>
<dbReference type="Proteomes" id="UP000789595">
    <property type="component" value="Unassembled WGS sequence"/>
</dbReference>
<feature type="compositionally biased region" description="Low complexity" evidence="1">
    <location>
        <begin position="138"/>
        <end position="151"/>
    </location>
</feature>
<evidence type="ECO:0000313" key="4">
    <source>
        <dbReference type="Proteomes" id="UP000789595"/>
    </source>
</evidence>
<evidence type="ECO:0000256" key="2">
    <source>
        <dbReference type="SAM" id="SignalP"/>
    </source>
</evidence>
<feature type="chain" id="PRO_5035223010" evidence="2">
    <location>
        <begin position="19"/>
        <end position="545"/>
    </location>
</feature>
<dbReference type="AlphaFoldDB" id="A0A8J2X407"/>
<dbReference type="EMBL" id="CAKKNE010000006">
    <property type="protein sequence ID" value="CAH0380203.1"/>
    <property type="molecule type" value="Genomic_DNA"/>
</dbReference>
<keyword evidence="2" id="KW-0732">Signal</keyword>
<feature type="signal peptide" evidence="2">
    <location>
        <begin position="1"/>
        <end position="18"/>
    </location>
</feature>
<sequence>MMPRRTLILLALLGVAAASWRNAAKLACAGAFLSAVLNGVVDRIHGIVDYSWNSPPPPESWNRTLAPEELEAMNSAMRNLSAAQAQGYDAFVANYNFTKKTVELALRGQLPTEQEDCSNPDVPLQAPTTAPDVVPMQAPTTAPTRTPTGAPARRRHRRRPFTRVNRRKPAHNWPACRGTELCADKGLIEAHLLVLGTFDDLEQAKAELLTMVSTIFGPDTWDARRQAQIVELFRLYSNGNVALGPLVDKVLEARGELGAFDPGGILENIGEALFQAGLVAIEDGVLVDGPRLVRARDALVEKRGYSPDSNAVRSLTVETTLVVWFNLVLSDLELQKAVPLLVYPHCFWGAYSMVAVQKFPGLLNDFWKAGAGESLTLVASGDKSAYKLMVKACADAYPYVIVRRLEKSLLKDLHDEKKMQKKLYDAIKGSDEQWTLVFAVKDVVVKNGADPGIRAIYYVELPADETFSTVGLQKIDNVPALTTPFAYLTVAVAQAGRAQAGGSIVVVFNEKFAPRKAPRTTQGLPFGYNDKEQYLRACLEQGRVL</sequence>